<keyword evidence="3" id="KW-1185">Reference proteome</keyword>
<dbReference type="OrthoDB" id="10257263at2759"/>
<feature type="binding site" evidence="1">
    <location>
        <position position="133"/>
    </location>
    <ligand>
        <name>Zn(2+)</name>
        <dbReference type="ChEBI" id="CHEBI:29105"/>
    </ligand>
</feature>
<name>A0A0L0MZR3_TOLOC</name>
<dbReference type="PANTHER" id="PTHR12736:SF7">
    <property type="entry name" value="LANC-LIKE PROTEIN 3"/>
    <property type="match status" value="1"/>
</dbReference>
<gene>
    <name evidence="2" type="ORF">TOPH_08011</name>
</gene>
<protein>
    <submittedName>
        <fullName evidence="2">LanC-like protein 3</fullName>
    </submittedName>
</protein>
<dbReference type="SUPFAM" id="SSF158745">
    <property type="entry name" value="LanC-like"/>
    <property type="match status" value="1"/>
</dbReference>
<evidence type="ECO:0000313" key="2">
    <source>
        <dbReference type="EMBL" id="KND87393.1"/>
    </source>
</evidence>
<dbReference type="InterPro" id="IPR012341">
    <property type="entry name" value="6hp_glycosidase-like_sf"/>
</dbReference>
<keyword evidence="1" id="KW-0479">Metal-binding</keyword>
<dbReference type="InterPro" id="IPR007822">
    <property type="entry name" value="LANC-like"/>
</dbReference>
<dbReference type="Proteomes" id="UP000036947">
    <property type="component" value="Unassembled WGS sequence"/>
</dbReference>
<evidence type="ECO:0000313" key="3">
    <source>
        <dbReference type="Proteomes" id="UP000036947"/>
    </source>
</evidence>
<dbReference type="Pfam" id="PF05147">
    <property type="entry name" value="LANC_like"/>
    <property type="match status" value="1"/>
</dbReference>
<reference evidence="2 3" key="1">
    <citation type="journal article" date="2015" name="BMC Genomics">
        <title>The genome of the truffle-parasite Tolypocladium ophioglossoides and the evolution of antifungal peptaibiotics.</title>
        <authorList>
            <person name="Quandt C.A."/>
            <person name="Bushley K.E."/>
            <person name="Spatafora J.W."/>
        </authorList>
    </citation>
    <scope>NUCLEOTIDE SEQUENCE [LARGE SCALE GENOMIC DNA]</scope>
    <source>
        <strain evidence="2 3">CBS 100239</strain>
    </source>
</reference>
<comment type="caution">
    <text evidence="2">The sequence shown here is derived from an EMBL/GenBank/DDBJ whole genome shotgun (WGS) entry which is preliminary data.</text>
</comment>
<organism evidence="2 3">
    <name type="scientific">Tolypocladium ophioglossoides (strain CBS 100239)</name>
    <name type="common">Snaketongue truffleclub</name>
    <name type="synonym">Elaphocordyceps ophioglossoides</name>
    <dbReference type="NCBI Taxonomy" id="1163406"/>
    <lineage>
        <taxon>Eukaryota</taxon>
        <taxon>Fungi</taxon>
        <taxon>Dikarya</taxon>
        <taxon>Ascomycota</taxon>
        <taxon>Pezizomycotina</taxon>
        <taxon>Sordariomycetes</taxon>
        <taxon>Hypocreomycetidae</taxon>
        <taxon>Hypocreales</taxon>
        <taxon>Ophiocordycipitaceae</taxon>
        <taxon>Tolypocladium</taxon>
    </lineage>
</organism>
<dbReference type="GO" id="GO:0031179">
    <property type="term" value="P:peptide modification"/>
    <property type="evidence" value="ECO:0007669"/>
    <property type="project" value="InterPro"/>
</dbReference>
<dbReference type="EMBL" id="LFRF01000037">
    <property type="protein sequence ID" value="KND87393.1"/>
    <property type="molecule type" value="Genomic_DNA"/>
</dbReference>
<sequence length="259" mass="28645">MDQPFIPNTMPAQTLTAAPADLLQSSLEEMLRTLPPKDKYKNAPDEDYGDVHGDVLGGLLLGPTGAAYLFLQMSARHPELQLLGHDALYWARKYMEGDRGMPAVEDGCCGLVAEKLAFEAASADSDPGRVQFCHGAPGFTHALQSLRPYYPALQDQIDRAIEKGYGISWTNGLLKKEPNLCHGLFGNGLAFPKGPRREHFLALATPDAVANRKRQDPTLFKAHNYGIDLSVLLGYWPSAAWAWSVYEEDEPRIFLFNDI</sequence>
<feature type="binding site" evidence="1">
    <location>
        <position position="181"/>
    </location>
    <ligand>
        <name>Zn(2+)</name>
        <dbReference type="ChEBI" id="CHEBI:29105"/>
    </ligand>
</feature>
<keyword evidence="1" id="KW-0862">Zinc</keyword>
<dbReference type="PANTHER" id="PTHR12736">
    <property type="entry name" value="LANC-LIKE PROTEIN"/>
    <property type="match status" value="1"/>
</dbReference>
<dbReference type="GO" id="GO:0046872">
    <property type="term" value="F:metal ion binding"/>
    <property type="evidence" value="ECO:0007669"/>
    <property type="project" value="UniProtKB-KW"/>
</dbReference>
<proteinExistence type="predicted"/>
<accession>A0A0L0MZR3</accession>
<dbReference type="GO" id="GO:0005886">
    <property type="term" value="C:plasma membrane"/>
    <property type="evidence" value="ECO:0007669"/>
    <property type="project" value="TreeGrafter"/>
</dbReference>
<dbReference type="AlphaFoldDB" id="A0A0L0MZR3"/>
<evidence type="ECO:0000256" key="1">
    <source>
        <dbReference type="PIRSR" id="PIRSR607822-1"/>
    </source>
</evidence>
<feature type="binding site" evidence="1">
    <location>
        <position position="182"/>
    </location>
    <ligand>
        <name>Zn(2+)</name>
        <dbReference type="ChEBI" id="CHEBI:29105"/>
    </ligand>
</feature>
<dbReference type="GO" id="GO:0005975">
    <property type="term" value="P:carbohydrate metabolic process"/>
    <property type="evidence" value="ECO:0007669"/>
    <property type="project" value="InterPro"/>
</dbReference>
<dbReference type="Gene3D" id="1.50.10.10">
    <property type="match status" value="1"/>
</dbReference>